<accession>A0A0F9P4E2</accession>
<dbReference type="EMBL" id="LAZR01002699">
    <property type="protein sequence ID" value="KKN26710.1"/>
    <property type="molecule type" value="Genomic_DNA"/>
</dbReference>
<proteinExistence type="predicted"/>
<evidence type="ECO:0000313" key="1">
    <source>
        <dbReference type="EMBL" id="KKN26710.1"/>
    </source>
</evidence>
<organism evidence="1">
    <name type="scientific">marine sediment metagenome</name>
    <dbReference type="NCBI Taxonomy" id="412755"/>
    <lineage>
        <taxon>unclassified sequences</taxon>
        <taxon>metagenomes</taxon>
        <taxon>ecological metagenomes</taxon>
    </lineage>
</organism>
<dbReference type="AlphaFoldDB" id="A0A0F9P4E2"/>
<name>A0A0F9P4E2_9ZZZZ</name>
<reference evidence="1" key="1">
    <citation type="journal article" date="2015" name="Nature">
        <title>Complex archaea that bridge the gap between prokaryotes and eukaryotes.</title>
        <authorList>
            <person name="Spang A."/>
            <person name="Saw J.H."/>
            <person name="Jorgensen S.L."/>
            <person name="Zaremba-Niedzwiedzka K."/>
            <person name="Martijn J."/>
            <person name="Lind A.E."/>
            <person name="van Eijk R."/>
            <person name="Schleper C."/>
            <person name="Guy L."/>
            <person name="Ettema T.J."/>
        </authorList>
    </citation>
    <scope>NUCLEOTIDE SEQUENCE</scope>
</reference>
<protein>
    <submittedName>
        <fullName evidence="1">Uncharacterized protein</fullName>
    </submittedName>
</protein>
<sequence>MWIQFWDMHSGGELKEKWHYIYIEADSEQQAKVIFYNRFGHNPESFLHLLW</sequence>
<comment type="caution">
    <text evidence="1">The sequence shown here is derived from an EMBL/GenBank/DDBJ whole genome shotgun (WGS) entry which is preliminary data.</text>
</comment>
<gene>
    <name evidence="1" type="ORF">LCGC14_0871900</name>
</gene>